<gene>
    <name evidence="1" type="ORF">FH603_5828</name>
</gene>
<evidence type="ECO:0000313" key="2">
    <source>
        <dbReference type="Proteomes" id="UP000700732"/>
    </source>
</evidence>
<sequence length="233" mass="27827">FNTVGWYTYNGDHQLATRWKLHTEYQWRRIDFITRWQQSLARVGLVYELTDRLTIAGGYTRFTTYPYGNYPSADQGVPVPENRVYEDIELADKLGRLVIGHRFRLEQRWLGQLSTANPRQIEGWQYQNRIRYQLSLAYPLSGPTIDDHEFYLNAFDELFISFGRHVQDNVFNQNRLSVGLGYQIHNNFKIELNYFNRVLQHGQGDPITKKRIFDFDNGFRLNLYYAFDFKRDE</sequence>
<dbReference type="RefSeq" id="WP_244968045.1">
    <property type="nucleotide sequence ID" value="NZ_VFIA01000109.1"/>
</dbReference>
<evidence type="ECO:0000313" key="1">
    <source>
        <dbReference type="EMBL" id="MBC3795293.1"/>
    </source>
</evidence>
<keyword evidence="2" id="KW-1185">Reference proteome</keyword>
<dbReference type="InterPro" id="IPR019619">
    <property type="entry name" value="DUF2490"/>
</dbReference>
<name>A0ABR6WFK7_9BACT</name>
<evidence type="ECO:0008006" key="3">
    <source>
        <dbReference type="Google" id="ProtNLM"/>
    </source>
</evidence>
<accession>A0ABR6WFK7</accession>
<comment type="caution">
    <text evidence="1">The sequence shown here is derived from an EMBL/GenBank/DDBJ whole genome shotgun (WGS) entry which is preliminary data.</text>
</comment>
<dbReference type="Proteomes" id="UP000700732">
    <property type="component" value="Unassembled WGS sequence"/>
</dbReference>
<reference evidence="1 2" key="1">
    <citation type="submission" date="2019-06" db="EMBL/GenBank/DDBJ databases">
        <title>Spirosoma utsteinense sp. nov. isolated from Antarctic ice-free soils.</title>
        <authorList>
            <person name="Tahon G."/>
        </authorList>
    </citation>
    <scope>NUCLEOTIDE SEQUENCE [LARGE SCALE GENOMIC DNA]</scope>
    <source>
        <strain evidence="1 2">LMG 31447</strain>
    </source>
</reference>
<dbReference type="EMBL" id="VFIA01000109">
    <property type="protein sequence ID" value="MBC3795293.1"/>
    <property type="molecule type" value="Genomic_DNA"/>
</dbReference>
<dbReference type="Pfam" id="PF10677">
    <property type="entry name" value="DUF2490"/>
    <property type="match status" value="1"/>
</dbReference>
<feature type="non-terminal residue" evidence="1">
    <location>
        <position position="1"/>
    </location>
</feature>
<protein>
    <recommendedName>
        <fullName evidence="3">DUF2490 domain-containing protein</fullName>
    </recommendedName>
</protein>
<organism evidence="1 2">
    <name type="scientific">Spirosoma utsteinense</name>
    <dbReference type="NCBI Taxonomy" id="2585773"/>
    <lineage>
        <taxon>Bacteria</taxon>
        <taxon>Pseudomonadati</taxon>
        <taxon>Bacteroidota</taxon>
        <taxon>Cytophagia</taxon>
        <taxon>Cytophagales</taxon>
        <taxon>Cytophagaceae</taxon>
        <taxon>Spirosoma</taxon>
    </lineage>
</organism>
<proteinExistence type="predicted"/>